<dbReference type="GO" id="GO:0016780">
    <property type="term" value="F:phosphotransferase activity, for other substituted phosphate groups"/>
    <property type="evidence" value="ECO:0007669"/>
    <property type="project" value="TreeGrafter"/>
</dbReference>
<sequence>MTLTADRGFFAFGDDLERRRPSREPRRSWASAEPFVQRSVPLAATAGGSAGAWRAVRGRYAATAATYDAMCAAVIAYIAVIGPFSSTMAAIVAPSASIVFVALVAACGGYRRTELGDGPGEFQAVARASGLAAVAVMVYAFTTGAQVPRAGVLVGVPALAMSAGLVRYVRRRRLHRARRDGTAMRSTLVVGDPASVTHVIGDLSREPHHGYRIDGVCLRSLDGRSAVSGVPVVGGLADVVQVAVDRAAEVVIVTGSCLGGEAMRRLSWALGRAGVDLVMAPDLLEVTGPRLSVRPTAGLSLLEVELDAPRRRLLAKSALDISLASVVGLLLLPFVLLLALAVRCTSPGPAFFRQPRVGVDGDTFMIWKLRTMYVDAEQRLATLARANQGAGVLFKMREDPRVTPIGRLLRKYSLDELPQLWNVVRGEMSLVGPRPPLESEVAEYEDAVHRRLRVKPGLTGLWQVSGRSDLDWESAVRLDLRYVDNWSVAMDVMILWKTFRAVATGSGAY</sequence>
<dbReference type="OrthoDB" id="9808602at2"/>
<evidence type="ECO:0000313" key="10">
    <source>
        <dbReference type="Proteomes" id="UP000321720"/>
    </source>
</evidence>
<comment type="similarity">
    <text evidence="2">Belongs to the bacterial sugar transferase family.</text>
</comment>
<feature type="transmembrane region" description="Helical" evidence="7">
    <location>
        <begin position="88"/>
        <end position="110"/>
    </location>
</feature>
<dbReference type="GO" id="GO:0016020">
    <property type="term" value="C:membrane"/>
    <property type="evidence" value="ECO:0007669"/>
    <property type="project" value="UniProtKB-SubCell"/>
</dbReference>
<dbReference type="AlphaFoldDB" id="A0A511JAG1"/>
<comment type="subcellular location">
    <subcellularLocation>
        <location evidence="1">Membrane</location>
        <topology evidence="1">Multi-pass membrane protein</topology>
    </subcellularLocation>
</comment>
<evidence type="ECO:0000256" key="3">
    <source>
        <dbReference type="ARBA" id="ARBA00022679"/>
    </source>
</evidence>
<feature type="transmembrane region" description="Helical" evidence="7">
    <location>
        <begin position="122"/>
        <end position="141"/>
    </location>
</feature>
<keyword evidence="10" id="KW-1185">Reference proteome</keyword>
<evidence type="ECO:0000256" key="2">
    <source>
        <dbReference type="ARBA" id="ARBA00006464"/>
    </source>
</evidence>
<dbReference type="Pfam" id="PF02397">
    <property type="entry name" value="Bac_transf"/>
    <property type="match status" value="1"/>
</dbReference>
<dbReference type="InterPro" id="IPR017475">
    <property type="entry name" value="EPS_sugar_tfrase"/>
</dbReference>
<keyword evidence="3 9" id="KW-0808">Transferase</keyword>
<feature type="transmembrane region" description="Helical" evidence="7">
    <location>
        <begin position="318"/>
        <end position="342"/>
    </location>
</feature>
<organism evidence="9 10">
    <name type="scientific">Cellulomonas composti</name>
    <dbReference type="NCBI Taxonomy" id="266130"/>
    <lineage>
        <taxon>Bacteria</taxon>
        <taxon>Bacillati</taxon>
        <taxon>Actinomycetota</taxon>
        <taxon>Actinomycetes</taxon>
        <taxon>Micrococcales</taxon>
        <taxon>Cellulomonadaceae</taxon>
        <taxon>Cellulomonas</taxon>
    </lineage>
</organism>
<evidence type="ECO:0000256" key="1">
    <source>
        <dbReference type="ARBA" id="ARBA00004141"/>
    </source>
</evidence>
<dbReference type="Pfam" id="PF13727">
    <property type="entry name" value="CoA_binding_3"/>
    <property type="match status" value="1"/>
</dbReference>
<keyword evidence="4 7" id="KW-0812">Transmembrane</keyword>
<dbReference type="NCBIfam" id="TIGR03025">
    <property type="entry name" value="EPS_sugtrans"/>
    <property type="match status" value="1"/>
</dbReference>
<dbReference type="EMBL" id="BJWG01000006">
    <property type="protein sequence ID" value="GEL94976.1"/>
    <property type="molecule type" value="Genomic_DNA"/>
</dbReference>
<evidence type="ECO:0000313" key="9">
    <source>
        <dbReference type="EMBL" id="GEL94976.1"/>
    </source>
</evidence>
<evidence type="ECO:0000259" key="8">
    <source>
        <dbReference type="Pfam" id="PF02397"/>
    </source>
</evidence>
<name>A0A511JAG1_9CELL</name>
<comment type="caution">
    <text evidence="9">The sequence shown here is derived from an EMBL/GenBank/DDBJ whole genome shotgun (WGS) entry which is preliminary data.</text>
</comment>
<protein>
    <submittedName>
        <fullName evidence="9">Exopolysaccharide biosynthesis polyprenyl glycosylphosphotransferase</fullName>
    </submittedName>
</protein>
<dbReference type="PANTHER" id="PTHR30576">
    <property type="entry name" value="COLANIC BIOSYNTHESIS UDP-GLUCOSE LIPID CARRIER TRANSFERASE"/>
    <property type="match status" value="1"/>
</dbReference>
<keyword evidence="5 7" id="KW-1133">Transmembrane helix</keyword>
<gene>
    <name evidence="9" type="ORF">CCO02nite_16340</name>
</gene>
<dbReference type="RefSeq" id="WP_146842638.1">
    <property type="nucleotide sequence ID" value="NZ_BJWG01000006.1"/>
</dbReference>
<feature type="transmembrane region" description="Helical" evidence="7">
    <location>
        <begin position="147"/>
        <end position="169"/>
    </location>
</feature>
<evidence type="ECO:0000256" key="6">
    <source>
        <dbReference type="ARBA" id="ARBA00023136"/>
    </source>
</evidence>
<evidence type="ECO:0000256" key="5">
    <source>
        <dbReference type="ARBA" id="ARBA00022989"/>
    </source>
</evidence>
<dbReference type="Proteomes" id="UP000321720">
    <property type="component" value="Unassembled WGS sequence"/>
</dbReference>
<evidence type="ECO:0000256" key="7">
    <source>
        <dbReference type="SAM" id="Phobius"/>
    </source>
</evidence>
<feature type="domain" description="Bacterial sugar transferase" evidence="8">
    <location>
        <begin position="316"/>
        <end position="503"/>
    </location>
</feature>
<keyword evidence="6 7" id="KW-0472">Membrane</keyword>
<dbReference type="PANTHER" id="PTHR30576:SF10">
    <property type="entry name" value="SLL5057 PROTEIN"/>
    <property type="match status" value="1"/>
</dbReference>
<proteinExistence type="inferred from homology"/>
<feature type="transmembrane region" description="Helical" evidence="7">
    <location>
        <begin position="60"/>
        <end position="82"/>
    </location>
</feature>
<reference evidence="9 10" key="1">
    <citation type="submission" date="2019-07" db="EMBL/GenBank/DDBJ databases">
        <title>Whole genome shotgun sequence of Cellulomonas composti NBRC 100758.</title>
        <authorList>
            <person name="Hosoyama A."/>
            <person name="Uohara A."/>
            <person name="Ohji S."/>
            <person name="Ichikawa N."/>
        </authorList>
    </citation>
    <scope>NUCLEOTIDE SEQUENCE [LARGE SCALE GENOMIC DNA]</scope>
    <source>
        <strain evidence="9 10">NBRC 100758</strain>
    </source>
</reference>
<accession>A0A511JAG1</accession>
<evidence type="ECO:0000256" key="4">
    <source>
        <dbReference type="ARBA" id="ARBA00022692"/>
    </source>
</evidence>
<dbReference type="InterPro" id="IPR003362">
    <property type="entry name" value="Bact_transf"/>
</dbReference>